<evidence type="ECO:0000313" key="2">
    <source>
        <dbReference type="EnsemblPlants" id="PNT77458"/>
    </source>
</evidence>
<proteinExistence type="predicted"/>
<dbReference type="EnsemblPlants" id="PNT77458">
    <property type="protein sequence ID" value="PNT77458"/>
    <property type="gene ID" value="BRADI_1g63083v3"/>
</dbReference>
<accession>A0A2K2DT48</accession>
<dbReference type="AlphaFoldDB" id="A0A2K2DT48"/>
<evidence type="ECO:0000313" key="1">
    <source>
        <dbReference type="EMBL" id="PNT77458.1"/>
    </source>
</evidence>
<organism evidence="1">
    <name type="scientific">Brachypodium distachyon</name>
    <name type="common">Purple false brome</name>
    <name type="synonym">Trachynia distachya</name>
    <dbReference type="NCBI Taxonomy" id="15368"/>
    <lineage>
        <taxon>Eukaryota</taxon>
        <taxon>Viridiplantae</taxon>
        <taxon>Streptophyta</taxon>
        <taxon>Embryophyta</taxon>
        <taxon>Tracheophyta</taxon>
        <taxon>Spermatophyta</taxon>
        <taxon>Magnoliopsida</taxon>
        <taxon>Liliopsida</taxon>
        <taxon>Poales</taxon>
        <taxon>Poaceae</taxon>
        <taxon>BOP clade</taxon>
        <taxon>Pooideae</taxon>
        <taxon>Stipodae</taxon>
        <taxon>Brachypodieae</taxon>
        <taxon>Brachypodium</taxon>
    </lineage>
</organism>
<protein>
    <submittedName>
        <fullName evidence="1 2">Uncharacterized protein</fullName>
    </submittedName>
</protein>
<sequence>MLLTLDRKLQSVLLFPGDNIAVKEGCKVRKKSGTLQFASSISSIDGNSTRTRRMFGGFWLRYFSEGFSSITYCRLLFATIKYIFTSI</sequence>
<dbReference type="EMBL" id="CM000880">
    <property type="protein sequence ID" value="PNT77458.1"/>
    <property type="molecule type" value="Genomic_DNA"/>
</dbReference>
<reference evidence="1" key="2">
    <citation type="submission" date="2017-06" db="EMBL/GenBank/DDBJ databases">
        <title>WGS assembly of Brachypodium distachyon.</title>
        <authorList>
            <consortium name="The International Brachypodium Initiative"/>
            <person name="Lucas S."/>
            <person name="Harmon-Smith M."/>
            <person name="Lail K."/>
            <person name="Tice H."/>
            <person name="Grimwood J."/>
            <person name="Bruce D."/>
            <person name="Barry K."/>
            <person name="Shu S."/>
            <person name="Lindquist E."/>
            <person name="Wang M."/>
            <person name="Pitluck S."/>
            <person name="Vogel J.P."/>
            <person name="Garvin D.F."/>
            <person name="Mockler T.C."/>
            <person name="Schmutz J."/>
            <person name="Rokhsar D."/>
            <person name="Bevan M.W."/>
        </authorList>
    </citation>
    <scope>NUCLEOTIDE SEQUENCE</scope>
    <source>
        <strain evidence="1">Bd21</strain>
    </source>
</reference>
<dbReference type="Gramene" id="PNT77458">
    <property type="protein sequence ID" value="PNT77458"/>
    <property type="gene ID" value="BRADI_1g63083v3"/>
</dbReference>
<dbReference type="InParanoid" id="A0A2K2DT48"/>
<dbReference type="Proteomes" id="UP000008810">
    <property type="component" value="Chromosome 1"/>
</dbReference>
<reference evidence="1 2" key="1">
    <citation type="journal article" date="2010" name="Nature">
        <title>Genome sequencing and analysis of the model grass Brachypodium distachyon.</title>
        <authorList>
            <consortium name="International Brachypodium Initiative"/>
        </authorList>
    </citation>
    <scope>NUCLEOTIDE SEQUENCE [LARGE SCALE GENOMIC DNA]</scope>
    <source>
        <strain evidence="1 2">Bd21</strain>
    </source>
</reference>
<reference evidence="2" key="3">
    <citation type="submission" date="2018-08" db="UniProtKB">
        <authorList>
            <consortium name="EnsemblPlants"/>
        </authorList>
    </citation>
    <scope>IDENTIFICATION</scope>
    <source>
        <strain evidence="2">cv. Bd21</strain>
    </source>
</reference>
<gene>
    <name evidence="1" type="ORF">BRADI_1g63083v3</name>
</gene>
<name>A0A2K2DT48_BRADI</name>
<keyword evidence="3" id="KW-1185">Reference proteome</keyword>
<evidence type="ECO:0000313" key="3">
    <source>
        <dbReference type="Proteomes" id="UP000008810"/>
    </source>
</evidence>